<dbReference type="Pfam" id="PF05402">
    <property type="entry name" value="PqqD"/>
    <property type="match status" value="1"/>
</dbReference>
<dbReference type="EMBL" id="MIYW01000001">
    <property type="protein sequence ID" value="OIR22647.1"/>
    <property type="molecule type" value="Genomic_DNA"/>
</dbReference>
<dbReference type="InterPro" id="IPR008792">
    <property type="entry name" value="PQQD"/>
</dbReference>
<sequence>MKKELLRFKPNQVENHDVRHIYEDGKVVIIYPKKFGKIEKWIRNKIGGPKEMRRPLDKFTTFIWEKCDGENNIAQIISEFDKQFGEEVAPADQRVQKFIKQLLELNLITLDS</sequence>
<proteinExistence type="predicted"/>
<dbReference type="Proteomes" id="UP000183686">
    <property type="component" value="Unassembled WGS sequence"/>
</dbReference>
<dbReference type="AlphaFoldDB" id="A0A1J5TNY5"/>
<comment type="caution">
    <text evidence="1">The sequence shown here is derived from an EMBL/GenBank/DDBJ whole genome shotgun (WGS) entry which is preliminary data.</text>
</comment>
<evidence type="ECO:0000313" key="2">
    <source>
        <dbReference type="Proteomes" id="UP000183686"/>
    </source>
</evidence>
<organism evidence="1 2">
    <name type="scientific">Marine Group III euryarchaeote CG-Epi5</name>
    <dbReference type="NCBI Taxonomy" id="1888999"/>
    <lineage>
        <taxon>Archaea</taxon>
        <taxon>Methanobacteriati</taxon>
        <taxon>Thermoplasmatota</taxon>
        <taxon>Thermoplasmata</taxon>
        <taxon>Candidatus Thermoprofundales</taxon>
    </lineage>
</organism>
<evidence type="ECO:0000313" key="1">
    <source>
        <dbReference type="EMBL" id="OIR22647.1"/>
    </source>
</evidence>
<dbReference type="Gene3D" id="1.10.10.1150">
    <property type="entry name" value="Coenzyme PQQ synthesis protein D (PqqD)"/>
    <property type="match status" value="1"/>
</dbReference>
<accession>A0A1J5TNY5</accession>
<reference evidence="1 2" key="1">
    <citation type="submission" date="2016-08" db="EMBL/GenBank/DDBJ databases">
        <title>New Insights into Marine Group III Euryarchaeota, from dark to light.</title>
        <authorList>
            <person name="Haro-Moreno J.M."/>
            <person name="Rodriguez-Valera F."/>
            <person name="Lopez-Garcia P."/>
            <person name="Moreira D."/>
            <person name="Martin-Cuadrado A.B."/>
        </authorList>
    </citation>
    <scope>NUCLEOTIDE SEQUENCE [LARGE SCALE GENOMIC DNA]</scope>
    <source>
        <strain evidence="1">CG-Epi5</strain>
    </source>
</reference>
<name>A0A1J5TNY5_9ARCH</name>
<protein>
    <recommendedName>
        <fullName evidence="3">PqqD family protein</fullName>
    </recommendedName>
</protein>
<gene>
    <name evidence="1" type="ORF">BEU02_00110</name>
</gene>
<dbReference type="InterPro" id="IPR041881">
    <property type="entry name" value="PqqD_sf"/>
</dbReference>
<evidence type="ECO:0008006" key="3">
    <source>
        <dbReference type="Google" id="ProtNLM"/>
    </source>
</evidence>